<gene>
    <name evidence="3" type="ORF">GNT65_16095</name>
</gene>
<dbReference type="NCBIfam" id="NF008252">
    <property type="entry name" value="PRK11027.1-2"/>
    <property type="match status" value="1"/>
</dbReference>
<comment type="caution">
    <text evidence="3">The sequence shown here is derived from an EMBL/GenBank/DDBJ whole genome shotgun (WGS) entry which is preliminary data.</text>
</comment>
<evidence type="ECO:0000313" key="4">
    <source>
        <dbReference type="Proteomes" id="UP000474778"/>
    </source>
</evidence>
<evidence type="ECO:0000256" key="1">
    <source>
        <dbReference type="ARBA" id="ARBA00093464"/>
    </source>
</evidence>
<reference evidence="3 4" key="1">
    <citation type="submission" date="2019-12" db="EMBL/GenBank/DDBJ databases">
        <title>Shewanella insulae sp. nov., isolated from a tidal flat.</title>
        <authorList>
            <person name="Yoon J.-H."/>
        </authorList>
    </citation>
    <scope>NUCLEOTIDE SEQUENCE [LARGE SCALE GENOMIC DNA]</scope>
    <source>
        <strain evidence="3 4">JBTF-M18</strain>
    </source>
</reference>
<proteinExistence type="inferred from homology"/>
<comment type="similarity">
    <text evidence="1">Belongs to the MaoP family.</text>
</comment>
<organism evidence="3 4">
    <name type="scientific">Shewanella insulae</name>
    <dbReference type="NCBI Taxonomy" id="2681496"/>
    <lineage>
        <taxon>Bacteria</taxon>
        <taxon>Pseudomonadati</taxon>
        <taxon>Pseudomonadota</taxon>
        <taxon>Gammaproteobacteria</taxon>
        <taxon>Alteromonadales</taxon>
        <taxon>Shewanellaceae</taxon>
        <taxon>Shewanella</taxon>
    </lineage>
</organism>
<dbReference type="Pfam" id="PF04219">
    <property type="entry name" value="DUF413"/>
    <property type="match status" value="1"/>
</dbReference>
<evidence type="ECO:0000313" key="3">
    <source>
        <dbReference type="EMBL" id="MXR70188.1"/>
    </source>
</evidence>
<protein>
    <recommendedName>
        <fullName evidence="2">Macrodomain Ori protein</fullName>
    </recommendedName>
</protein>
<sequence length="119" mass="13882">MSEESFRFGQKRFFDDKNFPRGFSKSGEFTLSEAELLSLYGDTMQAFEAGALEPETAEEKHFVKVLKHPNKANTKLEHVWLKYTKLTREPKKFHTLNSTSNKRVEQYEYVESPPEDEVA</sequence>
<evidence type="ECO:0000256" key="2">
    <source>
        <dbReference type="ARBA" id="ARBA00093628"/>
    </source>
</evidence>
<keyword evidence="4" id="KW-1185">Reference proteome</keyword>
<dbReference type="InterPro" id="IPR007335">
    <property type="entry name" value="DUF413"/>
</dbReference>
<accession>A0A6L7I4A6</accession>
<dbReference type="EMBL" id="WRPA01000016">
    <property type="protein sequence ID" value="MXR70188.1"/>
    <property type="molecule type" value="Genomic_DNA"/>
</dbReference>
<name>A0A6L7I4A6_9GAMM</name>
<dbReference type="Proteomes" id="UP000474778">
    <property type="component" value="Unassembled WGS sequence"/>
</dbReference>
<dbReference type="RefSeq" id="WP_160798044.1">
    <property type="nucleotide sequence ID" value="NZ_JAKEVG010000003.1"/>
</dbReference>
<dbReference type="AlphaFoldDB" id="A0A6L7I4A6"/>